<organism evidence="2 3">
    <name type="scientific">Dreissena polymorpha</name>
    <name type="common">Zebra mussel</name>
    <name type="synonym">Mytilus polymorpha</name>
    <dbReference type="NCBI Taxonomy" id="45954"/>
    <lineage>
        <taxon>Eukaryota</taxon>
        <taxon>Metazoa</taxon>
        <taxon>Spiralia</taxon>
        <taxon>Lophotrochozoa</taxon>
        <taxon>Mollusca</taxon>
        <taxon>Bivalvia</taxon>
        <taxon>Autobranchia</taxon>
        <taxon>Heteroconchia</taxon>
        <taxon>Euheterodonta</taxon>
        <taxon>Imparidentia</taxon>
        <taxon>Neoheterodontei</taxon>
        <taxon>Myida</taxon>
        <taxon>Dreissenoidea</taxon>
        <taxon>Dreissenidae</taxon>
        <taxon>Dreissena</taxon>
    </lineage>
</organism>
<feature type="signal peptide" evidence="1">
    <location>
        <begin position="1"/>
        <end position="20"/>
    </location>
</feature>
<dbReference type="EMBL" id="JAIWYP010000005">
    <property type="protein sequence ID" value="KAH3824298.1"/>
    <property type="molecule type" value="Genomic_DNA"/>
</dbReference>
<feature type="chain" id="PRO_5038876434" evidence="1">
    <location>
        <begin position="21"/>
        <end position="68"/>
    </location>
</feature>
<comment type="caution">
    <text evidence="2">The sequence shown here is derived from an EMBL/GenBank/DDBJ whole genome shotgun (WGS) entry which is preliminary data.</text>
</comment>
<evidence type="ECO:0000313" key="3">
    <source>
        <dbReference type="Proteomes" id="UP000828390"/>
    </source>
</evidence>
<proteinExistence type="predicted"/>
<dbReference type="Proteomes" id="UP000828390">
    <property type="component" value="Unassembled WGS sequence"/>
</dbReference>
<dbReference type="AlphaFoldDB" id="A0A9D4JXU6"/>
<evidence type="ECO:0000313" key="2">
    <source>
        <dbReference type="EMBL" id="KAH3824298.1"/>
    </source>
</evidence>
<sequence length="68" mass="7691">MYDKAFVNNLLHLFVPTLRALVDCLASSMEKSEMKPGRLVVDTGNTIQKIALQKYIAAECKCEVRDFI</sequence>
<keyword evidence="1" id="KW-0732">Signal</keyword>
<reference evidence="2" key="1">
    <citation type="journal article" date="2019" name="bioRxiv">
        <title>The Genome of the Zebra Mussel, Dreissena polymorpha: A Resource for Invasive Species Research.</title>
        <authorList>
            <person name="McCartney M.A."/>
            <person name="Auch B."/>
            <person name="Kono T."/>
            <person name="Mallez S."/>
            <person name="Zhang Y."/>
            <person name="Obille A."/>
            <person name="Becker A."/>
            <person name="Abrahante J.E."/>
            <person name="Garbe J."/>
            <person name="Badalamenti J.P."/>
            <person name="Herman A."/>
            <person name="Mangelson H."/>
            <person name="Liachko I."/>
            <person name="Sullivan S."/>
            <person name="Sone E.D."/>
            <person name="Koren S."/>
            <person name="Silverstein K.A.T."/>
            <person name="Beckman K.B."/>
            <person name="Gohl D.M."/>
        </authorList>
    </citation>
    <scope>NUCLEOTIDE SEQUENCE</scope>
    <source>
        <strain evidence="2">Duluth1</strain>
        <tissue evidence="2">Whole animal</tissue>
    </source>
</reference>
<accession>A0A9D4JXU6</accession>
<reference evidence="2" key="2">
    <citation type="submission" date="2020-11" db="EMBL/GenBank/DDBJ databases">
        <authorList>
            <person name="McCartney M.A."/>
            <person name="Auch B."/>
            <person name="Kono T."/>
            <person name="Mallez S."/>
            <person name="Becker A."/>
            <person name="Gohl D.M."/>
            <person name="Silverstein K.A.T."/>
            <person name="Koren S."/>
            <person name="Bechman K.B."/>
            <person name="Herman A."/>
            <person name="Abrahante J.E."/>
            <person name="Garbe J."/>
        </authorList>
    </citation>
    <scope>NUCLEOTIDE SEQUENCE</scope>
    <source>
        <strain evidence="2">Duluth1</strain>
        <tissue evidence="2">Whole animal</tissue>
    </source>
</reference>
<keyword evidence="3" id="KW-1185">Reference proteome</keyword>
<evidence type="ECO:0000256" key="1">
    <source>
        <dbReference type="SAM" id="SignalP"/>
    </source>
</evidence>
<gene>
    <name evidence="2" type="ORF">DPMN_126132</name>
</gene>
<protein>
    <submittedName>
        <fullName evidence="2">Uncharacterized protein</fullName>
    </submittedName>
</protein>
<name>A0A9D4JXU6_DREPO</name>